<dbReference type="HOGENOM" id="CLU_106514_1_0_11"/>
<dbReference type="RefSeq" id="WP_012834080.1">
    <property type="nucleotide sequence ID" value="NC_013441.1"/>
</dbReference>
<dbReference type="Gene3D" id="3.30.530.20">
    <property type="match status" value="1"/>
</dbReference>
<dbReference type="SUPFAM" id="SSF55961">
    <property type="entry name" value="Bet v1-like"/>
    <property type="match status" value="1"/>
</dbReference>
<sequence>MTAEYEAHMEENVDVHATEERVWGLISDPRRMPEWSPQVDSVRLRDGHDRVSVGTEFTNRNHQGDLAWATHGTIVRFDPLREFAFRIAENWVVWSFTLRPIEGGITRIVHQRLTPDGISPYSLDLTEKYLGGQAEFTRVMRAGMRETLEKVKAASEGVAT</sequence>
<dbReference type="EMBL" id="CP001802">
    <property type="protein sequence ID" value="ACY21525.1"/>
    <property type="molecule type" value="Genomic_DNA"/>
</dbReference>
<dbReference type="STRING" id="526226.Gbro_2280"/>
<dbReference type="CDD" id="cd07812">
    <property type="entry name" value="SRPBCC"/>
    <property type="match status" value="1"/>
</dbReference>
<dbReference type="InterPro" id="IPR023393">
    <property type="entry name" value="START-like_dom_sf"/>
</dbReference>
<dbReference type="eggNOG" id="COG3832">
    <property type="taxonomic scope" value="Bacteria"/>
</dbReference>
<dbReference type="Pfam" id="PF10604">
    <property type="entry name" value="Polyketide_cyc2"/>
    <property type="match status" value="1"/>
</dbReference>
<gene>
    <name evidence="1" type="ordered locus">Gbro_2280</name>
</gene>
<protein>
    <submittedName>
        <fullName evidence="1">Polyketide cyclase/dehydrase</fullName>
    </submittedName>
</protein>
<reference evidence="2" key="1">
    <citation type="submission" date="2009-10" db="EMBL/GenBank/DDBJ databases">
        <title>The complete chromosome of Gordonia bronchialis DSM 43247.</title>
        <authorList>
            <consortium name="US DOE Joint Genome Institute (JGI-PGF)"/>
            <person name="Lucas S."/>
            <person name="Copeland A."/>
            <person name="Lapidus A."/>
            <person name="Glavina del Rio T."/>
            <person name="Dalin E."/>
            <person name="Tice H."/>
            <person name="Bruce D."/>
            <person name="Goodwin L."/>
            <person name="Pitluck S."/>
            <person name="Kyrpides N."/>
            <person name="Mavromatis K."/>
            <person name="Ivanova N."/>
            <person name="Ovchinnikova G."/>
            <person name="Saunders E."/>
            <person name="Brettin T."/>
            <person name="Detter J.C."/>
            <person name="Han C."/>
            <person name="Larimer F."/>
            <person name="Land M."/>
            <person name="Hauser L."/>
            <person name="Markowitz V."/>
            <person name="Cheng J.-F."/>
            <person name="Hugenholtz P."/>
            <person name="Woyke T."/>
            <person name="Wu D."/>
            <person name="Jando M."/>
            <person name="Schneider S."/>
            <person name="Goeker M."/>
            <person name="Klenk H.-P."/>
            <person name="Eisen J.A."/>
        </authorList>
    </citation>
    <scope>NUCLEOTIDE SEQUENCE [LARGE SCALE GENOMIC DNA]</scope>
    <source>
        <strain evidence="2">ATCC 25592 / DSM 43247 / BCRC 13721 / JCM 3198 / KCTC 3076 / NBRC 16047 / NCTC 10667</strain>
    </source>
</reference>
<name>D0LCK4_GORB4</name>
<accession>D0LCK4</accession>
<dbReference type="AlphaFoldDB" id="D0LCK4"/>
<evidence type="ECO:0000313" key="2">
    <source>
        <dbReference type="Proteomes" id="UP000001219"/>
    </source>
</evidence>
<dbReference type="Proteomes" id="UP000001219">
    <property type="component" value="Chromosome"/>
</dbReference>
<evidence type="ECO:0000313" key="1">
    <source>
        <dbReference type="EMBL" id="ACY21525.1"/>
    </source>
</evidence>
<reference evidence="1 2" key="2">
    <citation type="journal article" date="2010" name="Stand. Genomic Sci.">
        <title>Complete genome sequence of Gordonia bronchialis type strain (3410).</title>
        <authorList>
            <person name="Ivanova N."/>
            <person name="Sikorski J."/>
            <person name="Jando M."/>
            <person name="Lapidus A."/>
            <person name="Nolan M."/>
            <person name="Lucas S."/>
            <person name="Del Rio T.G."/>
            <person name="Tice H."/>
            <person name="Copeland A."/>
            <person name="Cheng J.F."/>
            <person name="Chen F."/>
            <person name="Bruce D."/>
            <person name="Goodwin L."/>
            <person name="Pitluck S."/>
            <person name="Mavromatis K."/>
            <person name="Ovchinnikova G."/>
            <person name="Pati A."/>
            <person name="Chen A."/>
            <person name="Palaniappan K."/>
            <person name="Land M."/>
            <person name="Hauser L."/>
            <person name="Chang Y.J."/>
            <person name="Jeffries C.D."/>
            <person name="Chain P."/>
            <person name="Saunders E."/>
            <person name="Han C."/>
            <person name="Detter J.C."/>
            <person name="Brettin T."/>
            <person name="Rohde M."/>
            <person name="Goker M."/>
            <person name="Bristow J."/>
            <person name="Eisen J.A."/>
            <person name="Markowitz V."/>
            <person name="Hugenholtz P."/>
            <person name="Klenk H.P."/>
            <person name="Kyrpides N.C."/>
        </authorList>
    </citation>
    <scope>NUCLEOTIDE SEQUENCE [LARGE SCALE GENOMIC DNA]</scope>
    <source>
        <strain evidence="2">ATCC 25592 / DSM 43247 / BCRC 13721 / JCM 3198 / KCTC 3076 / NBRC 16047 / NCTC 10667</strain>
    </source>
</reference>
<dbReference type="OrthoDB" id="4618973at2"/>
<organism evidence="1 2">
    <name type="scientific">Gordonia bronchialis (strain ATCC 25592 / DSM 43247 / BCRC 13721 / JCM 3198 / KCTC 3076 / NBRC 16047 / NCTC 10667)</name>
    <name type="common">Rhodococcus bronchialis</name>
    <dbReference type="NCBI Taxonomy" id="526226"/>
    <lineage>
        <taxon>Bacteria</taxon>
        <taxon>Bacillati</taxon>
        <taxon>Actinomycetota</taxon>
        <taxon>Actinomycetes</taxon>
        <taxon>Mycobacteriales</taxon>
        <taxon>Gordoniaceae</taxon>
        <taxon>Gordonia</taxon>
    </lineage>
</organism>
<keyword evidence="2" id="KW-1185">Reference proteome</keyword>
<dbReference type="KEGG" id="gbr:Gbro_2280"/>
<proteinExistence type="predicted"/>
<dbReference type="InterPro" id="IPR019587">
    <property type="entry name" value="Polyketide_cyclase/dehydratase"/>
</dbReference>